<feature type="binding site" evidence="4">
    <location>
        <position position="239"/>
    </location>
    <ligand>
        <name>Mn(2+)</name>
        <dbReference type="ChEBI" id="CHEBI:29035"/>
        <label>1</label>
    </ligand>
</feature>
<comment type="cofactor">
    <cofactor evidence="4">
        <name>Mn(2+)</name>
        <dbReference type="ChEBI" id="CHEBI:29035"/>
    </cofactor>
    <text evidence="4">Binds 2 manganese ions per subunit.</text>
</comment>
<dbReference type="Proteomes" id="UP001055804">
    <property type="component" value="Unassembled WGS sequence"/>
</dbReference>
<keyword evidence="3 5" id="KW-0378">Hydrolase</keyword>
<evidence type="ECO:0000256" key="3">
    <source>
        <dbReference type="ARBA" id="ARBA00022801"/>
    </source>
</evidence>
<dbReference type="GO" id="GO:0033389">
    <property type="term" value="P:putrescine biosynthetic process from arginine, via agmatine"/>
    <property type="evidence" value="ECO:0007669"/>
    <property type="project" value="TreeGrafter"/>
</dbReference>
<dbReference type="CDD" id="cd11592">
    <property type="entry name" value="Agmatinase_PAH"/>
    <property type="match status" value="1"/>
</dbReference>
<dbReference type="EC" id="3.5.3.11" evidence="6"/>
<comment type="similarity">
    <text evidence="1">Belongs to the arginase family. Agmatinase subfamily.</text>
</comment>
<dbReference type="PANTHER" id="PTHR11358:SF26">
    <property type="entry name" value="GUANIDINO ACID HYDROLASE, MITOCHONDRIAL"/>
    <property type="match status" value="1"/>
</dbReference>
<dbReference type="AlphaFoldDB" id="A0A9J6PBK0"/>
<proteinExistence type="inferred from homology"/>
<dbReference type="NCBIfam" id="NF002564">
    <property type="entry name" value="PRK02190.1"/>
    <property type="match status" value="1"/>
</dbReference>
<reference evidence="6" key="1">
    <citation type="submission" date="2022-06" db="EMBL/GenBank/DDBJ databases">
        <title>Isolation and Genomics of Futiania mangrovii gen. nov., sp. nov., a Rare and Metabolically-versatile member in the Class Alphaproteobacteria.</title>
        <authorList>
            <person name="Liu L."/>
            <person name="Huang W.-C."/>
            <person name="Pan J."/>
            <person name="Li J."/>
            <person name="Huang Y."/>
            <person name="Du H."/>
            <person name="Liu Y."/>
            <person name="Li M."/>
        </authorList>
    </citation>
    <scope>NUCLEOTIDE SEQUENCE</scope>
    <source>
        <strain evidence="6">FT118</strain>
    </source>
</reference>
<evidence type="ECO:0000256" key="5">
    <source>
        <dbReference type="RuleBase" id="RU003684"/>
    </source>
</evidence>
<dbReference type="SUPFAM" id="SSF52768">
    <property type="entry name" value="Arginase/deacetylase"/>
    <property type="match status" value="1"/>
</dbReference>
<dbReference type="RefSeq" id="WP_269330894.1">
    <property type="nucleotide sequence ID" value="NZ_JAMZFT010000001.1"/>
</dbReference>
<evidence type="ECO:0000256" key="4">
    <source>
        <dbReference type="PIRSR" id="PIRSR036979-1"/>
    </source>
</evidence>
<evidence type="ECO:0000256" key="1">
    <source>
        <dbReference type="ARBA" id="ARBA00009227"/>
    </source>
</evidence>
<feature type="binding site" evidence="4">
    <location>
        <position position="241"/>
    </location>
    <ligand>
        <name>Mn(2+)</name>
        <dbReference type="ChEBI" id="CHEBI:29035"/>
        <label>1</label>
    </ligand>
</feature>
<dbReference type="EMBL" id="JAMZFT010000001">
    <property type="protein sequence ID" value="MCP1334931.1"/>
    <property type="molecule type" value="Genomic_DNA"/>
</dbReference>
<evidence type="ECO:0000256" key="2">
    <source>
        <dbReference type="ARBA" id="ARBA00022723"/>
    </source>
</evidence>
<protein>
    <submittedName>
        <fullName evidence="6">Agmatinase</fullName>
        <ecNumber evidence="6">3.5.3.11</ecNumber>
    </submittedName>
</protein>
<accession>A0A9J6PBK0</accession>
<keyword evidence="4" id="KW-0464">Manganese</keyword>
<dbReference type="Pfam" id="PF00491">
    <property type="entry name" value="Arginase"/>
    <property type="match status" value="1"/>
</dbReference>
<dbReference type="InterPro" id="IPR006035">
    <property type="entry name" value="Ureohydrolase"/>
</dbReference>
<keyword evidence="2 4" id="KW-0479">Metal-binding</keyword>
<feature type="binding site" evidence="4">
    <location>
        <position position="157"/>
    </location>
    <ligand>
        <name>Mn(2+)</name>
        <dbReference type="ChEBI" id="CHEBI:29035"/>
        <label>1</label>
    </ligand>
</feature>
<gene>
    <name evidence="6" type="primary">speB</name>
    <name evidence="6" type="ORF">NJQ99_00745</name>
</gene>
<feature type="binding site" evidence="4">
    <location>
        <position position="159"/>
    </location>
    <ligand>
        <name>Mn(2+)</name>
        <dbReference type="ChEBI" id="CHEBI:29035"/>
        <label>1</label>
    </ligand>
</feature>
<sequence>MPAPTMDQAITAATPYGGPNEPSYSGVTSFMRRKYTKDLAGADVAITGVPLDLATTGRPGARFGPRGLRAASANIAWGKPFPWGFDPFETIAAIDYGDCFFDMGHPGAFADAIEAHARTIVRAGVVPLTLGGDHFVTYPVLKAVAEKHGPLSLIHFDAHSDTWAEEDKRLDHGTMFYWAAKEGLVDPAHSVQVGLRTWNDETHGYNILTAPWIHEYGIEAAVSEIRARVGSRPVYITFDIDCLDPAFAPGTGTPVPGGLSSAQALGIVRGLTKLTYTGFDLVEVAPPYDHAEMTALAGAQIALEYLCLMADARR</sequence>
<dbReference type="PIRSF" id="PIRSF036979">
    <property type="entry name" value="Arginase"/>
    <property type="match status" value="1"/>
</dbReference>
<name>A0A9J6PBK0_9PROT</name>
<dbReference type="GO" id="GO:0046872">
    <property type="term" value="F:metal ion binding"/>
    <property type="evidence" value="ECO:0007669"/>
    <property type="project" value="UniProtKB-KW"/>
</dbReference>
<dbReference type="PROSITE" id="PS01053">
    <property type="entry name" value="ARGINASE_1"/>
    <property type="match status" value="1"/>
</dbReference>
<dbReference type="InterPro" id="IPR023696">
    <property type="entry name" value="Ureohydrolase_dom_sf"/>
</dbReference>
<dbReference type="PROSITE" id="PS51409">
    <property type="entry name" value="ARGINASE_2"/>
    <property type="match status" value="1"/>
</dbReference>
<dbReference type="GO" id="GO:0008783">
    <property type="term" value="F:agmatinase activity"/>
    <property type="evidence" value="ECO:0007669"/>
    <property type="project" value="UniProtKB-EC"/>
</dbReference>
<feature type="binding site" evidence="4">
    <location>
        <position position="161"/>
    </location>
    <ligand>
        <name>Mn(2+)</name>
        <dbReference type="ChEBI" id="CHEBI:29035"/>
        <label>1</label>
    </ligand>
</feature>
<evidence type="ECO:0000313" key="7">
    <source>
        <dbReference type="Proteomes" id="UP001055804"/>
    </source>
</evidence>
<dbReference type="PANTHER" id="PTHR11358">
    <property type="entry name" value="ARGINASE/AGMATINASE"/>
    <property type="match status" value="1"/>
</dbReference>
<dbReference type="InterPro" id="IPR005925">
    <property type="entry name" value="Agmatinase-rel"/>
</dbReference>
<evidence type="ECO:0000313" key="6">
    <source>
        <dbReference type="EMBL" id="MCP1334931.1"/>
    </source>
</evidence>
<dbReference type="NCBIfam" id="TIGR01230">
    <property type="entry name" value="agmatinase"/>
    <property type="match status" value="1"/>
</dbReference>
<dbReference type="InterPro" id="IPR020855">
    <property type="entry name" value="Ureohydrolase_Mn_BS"/>
</dbReference>
<keyword evidence="7" id="KW-1185">Reference proteome</keyword>
<comment type="caution">
    <text evidence="6">The sequence shown here is derived from an EMBL/GenBank/DDBJ whole genome shotgun (WGS) entry which is preliminary data.</text>
</comment>
<feature type="binding site" evidence="4">
    <location>
        <position position="134"/>
    </location>
    <ligand>
        <name>Mn(2+)</name>
        <dbReference type="ChEBI" id="CHEBI:29035"/>
        <label>1</label>
    </ligand>
</feature>
<dbReference type="Gene3D" id="3.40.800.10">
    <property type="entry name" value="Ureohydrolase domain"/>
    <property type="match status" value="1"/>
</dbReference>
<organism evidence="6 7">
    <name type="scientific">Futiania mangrovi</name>
    <dbReference type="NCBI Taxonomy" id="2959716"/>
    <lineage>
        <taxon>Bacteria</taxon>
        <taxon>Pseudomonadati</taxon>
        <taxon>Pseudomonadota</taxon>
        <taxon>Alphaproteobacteria</taxon>
        <taxon>Futianiales</taxon>
        <taxon>Futianiaceae</taxon>
        <taxon>Futiania</taxon>
    </lineage>
</organism>